<dbReference type="AlphaFoldDB" id="A0A1V9DLT6"/>
<organism evidence="1 2">
    <name type="scientific">Pantoea latae</name>
    <dbReference type="NCBI Taxonomy" id="1964541"/>
    <lineage>
        <taxon>Bacteria</taxon>
        <taxon>Pseudomonadati</taxon>
        <taxon>Pseudomonadota</taxon>
        <taxon>Gammaproteobacteria</taxon>
        <taxon>Enterobacterales</taxon>
        <taxon>Erwiniaceae</taxon>
        <taxon>Pantoea</taxon>
    </lineage>
</organism>
<keyword evidence="2" id="KW-1185">Reference proteome</keyword>
<reference evidence="1 2" key="1">
    <citation type="submission" date="2017-02" db="EMBL/GenBank/DDBJ databases">
        <title>Whole genome shotgun sequence of Pantoea agglomerans strain AS1 isolated from a cycad, Zamia floridana in Central Florida, USA.</title>
        <authorList>
            <person name="Lata P."/>
            <person name="Govindarajan S."/>
            <person name="Qi F."/>
            <person name="Li J.-L."/>
            <person name="Maurya S.K."/>
            <person name="Sahoo M.K."/>
        </authorList>
    </citation>
    <scope>NUCLEOTIDE SEQUENCE [LARGE SCALE GENOMIC DNA]</scope>
    <source>
        <strain evidence="1 2">AS1</strain>
    </source>
</reference>
<gene>
    <name evidence="1" type="ORF">B2J69_08290</name>
</gene>
<evidence type="ECO:0000313" key="2">
    <source>
        <dbReference type="Proteomes" id="UP000192769"/>
    </source>
</evidence>
<protein>
    <submittedName>
        <fullName evidence="1">Uncharacterized protein</fullName>
    </submittedName>
</protein>
<evidence type="ECO:0000313" key="1">
    <source>
        <dbReference type="EMBL" id="OQP34798.1"/>
    </source>
</evidence>
<name>A0A1V9DLT6_9GAMM</name>
<comment type="caution">
    <text evidence="1">The sequence shown here is derived from an EMBL/GenBank/DDBJ whole genome shotgun (WGS) entry which is preliminary data.</text>
</comment>
<sequence>MLTLLPVLLPAYAGFFCPSCFPVIFCAAAALAALGYPGHILMYAPGDILACRLASAQKL</sequence>
<dbReference type="Proteomes" id="UP000192769">
    <property type="component" value="Unassembled WGS sequence"/>
</dbReference>
<accession>A0A1V9DLT6</accession>
<dbReference type="EMBL" id="MWUE01000011">
    <property type="protein sequence ID" value="OQP34798.1"/>
    <property type="molecule type" value="Genomic_DNA"/>
</dbReference>
<proteinExistence type="predicted"/>